<dbReference type="NCBIfam" id="NF004856">
    <property type="entry name" value="PRK06209.1"/>
    <property type="match status" value="1"/>
</dbReference>
<sequence length="458" mass="50750">MTIKNMTSQEISAALHRLVPGGSHTYSKGDDQFPANAPGVMARGKGAYCWDTDGRRYLDWAMGNRVMSLGHAHDVVDDAVITALRRGANFTRPGVLEYELAEYLTALLPDADMVKFGKNGSDVVTAAVKLARAHTGRRYVLVCGSHPFFSIHDWFIGSTEMNSGTVESERGYTLKFTYNDRASVERVFDEYEGQIAAVILEPVKNDSPYEDPRDSDLTREGIARGGDNTGNFLQYLRDKTRATGTVLIFDEMIAGMRFGLRGAHYHYGISPDLATYGKAISNGYSCSVLSGRREIMELGGIHHDRERVFLLSQTHGSETVGLAATLATMRHYDEHDVESHIWKTGARLKQQVRAAIAEAGLGEHVRIIGFDANPQILCTDESGAYWPTLHTLFHQYMMARDVLIPWITITEAHGEAELEITRNALSESLSCLARDLSEGAVETRLEGPAARPVFRKFN</sequence>
<dbReference type="GO" id="GO:0008483">
    <property type="term" value="F:transaminase activity"/>
    <property type="evidence" value="ECO:0007669"/>
    <property type="project" value="InterPro"/>
</dbReference>
<gene>
    <name evidence="4" type="ORF">BV394_15955</name>
</gene>
<comment type="cofactor">
    <cofactor evidence="1">
        <name>pyridoxal 5'-phosphate</name>
        <dbReference type="ChEBI" id="CHEBI:597326"/>
    </cofactor>
</comment>
<dbReference type="InterPro" id="IPR015421">
    <property type="entry name" value="PyrdxlP-dep_Trfase_major"/>
</dbReference>
<evidence type="ECO:0000256" key="1">
    <source>
        <dbReference type="ARBA" id="ARBA00001933"/>
    </source>
</evidence>
<accession>A0A1P8QYB6</accession>
<dbReference type="EMBL" id="CP019127">
    <property type="protein sequence ID" value="APX91389.1"/>
    <property type="molecule type" value="Genomic_DNA"/>
</dbReference>
<dbReference type="Gene3D" id="3.90.1150.10">
    <property type="entry name" value="Aspartate Aminotransferase, domain 1"/>
    <property type="match status" value="1"/>
</dbReference>
<dbReference type="InterPro" id="IPR015424">
    <property type="entry name" value="PyrdxlP-dep_Trfase"/>
</dbReference>
<proteinExistence type="inferred from homology"/>
<evidence type="ECO:0000313" key="4">
    <source>
        <dbReference type="EMBL" id="APX91389.1"/>
    </source>
</evidence>
<dbReference type="SUPFAM" id="SSF53383">
    <property type="entry name" value="PLP-dependent transferases"/>
    <property type="match status" value="1"/>
</dbReference>
<name>A0A1P8QYB6_9RHOB</name>
<geneLocation type="plasmid" evidence="4">
    <name>unnamed</name>
</geneLocation>
<evidence type="ECO:0000256" key="3">
    <source>
        <dbReference type="RuleBase" id="RU003560"/>
    </source>
</evidence>
<keyword evidence="2 3" id="KW-0663">Pyridoxal phosphate</keyword>
<dbReference type="InterPro" id="IPR005814">
    <property type="entry name" value="Aminotrans_3"/>
</dbReference>
<accession>A0A2M9D4I8</accession>
<evidence type="ECO:0000256" key="2">
    <source>
        <dbReference type="ARBA" id="ARBA00022898"/>
    </source>
</evidence>
<reference evidence="4" key="1">
    <citation type="submission" date="2017-01" db="EMBL/GenBank/DDBJ databases">
        <title>Genomic analysis of Xuhuaishuia manganoxidans DY6-4.</title>
        <authorList>
            <person name="Wang X."/>
        </authorList>
    </citation>
    <scope>NUCLEOTIDE SEQUENCE</scope>
    <source>
        <strain evidence="4">DY6-4</strain>
        <plasmid evidence="4">unnamed</plasmid>
    </source>
</reference>
<organism evidence="4">
    <name type="scientific">Brevirhabdus pacifica</name>
    <dbReference type="NCBI Taxonomy" id="1267768"/>
    <lineage>
        <taxon>Bacteria</taxon>
        <taxon>Pseudomonadati</taxon>
        <taxon>Pseudomonadota</taxon>
        <taxon>Alphaproteobacteria</taxon>
        <taxon>Rhodobacterales</taxon>
        <taxon>Paracoccaceae</taxon>
        <taxon>Brevirhabdus</taxon>
    </lineage>
</organism>
<dbReference type="PANTHER" id="PTHR43713">
    <property type="entry name" value="GLUTAMATE-1-SEMIALDEHYDE 2,1-AMINOMUTASE"/>
    <property type="match status" value="1"/>
</dbReference>
<keyword evidence="4" id="KW-0614">Plasmid</keyword>
<dbReference type="Pfam" id="PF00202">
    <property type="entry name" value="Aminotran_3"/>
    <property type="match status" value="2"/>
</dbReference>
<dbReference type="RefSeq" id="WP_076981312.1">
    <property type="nucleotide sequence ID" value="NZ_CP019127.1"/>
</dbReference>
<protein>
    <submittedName>
        <fullName evidence="4">Uncharacterized protein</fullName>
    </submittedName>
</protein>
<comment type="similarity">
    <text evidence="3">Belongs to the class-III pyridoxal-phosphate-dependent aminotransferase family.</text>
</comment>
<dbReference type="InterPro" id="IPR015422">
    <property type="entry name" value="PyrdxlP-dep_Trfase_small"/>
</dbReference>
<dbReference type="GO" id="GO:0030170">
    <property type="term" value="F:pyridoxal phosphate binding"/>
    <property type="evidence" value="ECO:0007669"/>
    <property type="project" value="InterPro"/>
</dbReference>
<dbReference type="OrthoDB" id="9801052at2"/>
<dbReference type="Gene3D" id="3.40.640.10">
    <property type="entry name" value="Type I PLP-dependent aspartate aminotransferase-like (Major domain)"/>
    <property type="match status" value="1"/>
</dbReference>
<dbReference type="PANTHER" id="PTHR43713:SF3">
    <property type="entry name" value="GLUTAMATE-1-SEMIALDEHYDE 2,1-AMINOMUTASE 1, CHLOROPLASTIC-RELATED"/>
    <property type="match status" value="1"/>
</dbReference>
<dbReference type="AlphaFoldDB" id="A0A1P8QYB6"/>